<dbReference type="EMBL" id="LR797423">
    <property type="protein sequence ID" value="CAB4215599.1"/>
    <property type="molecule type" value="Genomic_DNA"/>
</dbReference>
<proteinExistence type="predicted"/>
<name>A0A6J5SL18_9CAUD</name>
<reference evidence="1" key="1">
    <citation type="submission" date="2020-05" db="EMBL/GenBank/DDBJ databases">
        <authorList>
            <person name="Chiriac C."/>
            <person name="Salcher M."/>
            <person name="Ghai R."/>
            <person name="Kavagutti S V."/>
        </authorList>
    </citation>
    <scope>NUCLEOTIDE SEQUENCE</scope>
</reference>
<gene>
    <name evidence="1" type="ORF">UFOVP1475_32</name>
</gene>
<protein>
    <submittedName>
        <fullName evidence="1">Uncharacterized protein</fullName>
    </submittedName>
</protein>
<evidence type="ECO:0000313" key="1">
    <source>
        <dbReference type="EMBL" id="CAB4215599.1"/>
    </source>
</evidence>
<organism evidence="1">
    <name type="scientific">uncultured Caudovirales phage</name>
    <dbReference type="NCBI Taxonomy" id="2100421"/>
    <lineage>
        <taxon>Viruses</taxon>
        <taxon>Duplodnaviria</taxon>
        <taxon>Heunggongvirae</taxon>
        <taxon>Uroviricota</taxon>
        <taxon>Caudoviricetes</taxon>
        <taxon>Peduoviridae</taxon>
        <taxon>Maltschvirus</taxon>
        <taxon>Maltschvirus maltsch</taxon>
    </lineage>
</organism>
<sequence length="595" mass="60716">MNIHGINSVGTLNQVTGGYATLSGSFTGSFKGDGSQLTNLPTVTVDTGSLVTTASFNAYTSSTNGRLNNIESTTASLNTATSSLFASASLALVTASFNNGTRNLTFTKGDNQTFSVNIPDVSGSAGDFVTTSSFNAYTSSNDQKVNSLISATGSYAKLSGGNTFSGVQNISDSVNILGSNSLNFNLNIEGSGSQYPGVAMNVDTTTYPSDIFAGIGVGDNNKTLTIIQMAANAYTPEYTSQVVGWFGGGGNNASGSNTAFIMRTGSAELEIFKPISAKFDMNLNGAFTASLQQGYVWVGNASGRTTTVATSSFGTTINTGSFVTTSSFNTYTSSTNTRLNNIETTTASLNTSVTNINTFTASAQTSINALNVATASLNTFSSSTLTRLTNIESTTASLNTSVTNLNTATASLFTSASLGLVTASVTNNTITFTKGDASTFNITVNTGSAGGAAFPYTGDAVITGSLLISGSGIPDLRVIGNIALTGSLSGQPITLSVASNTASIDMTAGNNFVLTLPSSSTTHIKATSILAGQTINLLVKQQVGPATGSITFSPTILFPAGLDMQATATGSAIDLVSMISFDTTNLIAANVKNLK</sequence>
<accession>A0A6J5SL18</accession>